<gene>
    <name evidence="1" type="ORF">HELGO_WM38164</name>
</gene>
<proteinExistence type="predicted"/>
<name>A0A6S6T2Z9_9GAMM</name>
<dbReference type="AlphaFoldDB" id="A0A6S6T2Z9"/>
<evidence type="ECO:0000313" key="1">
    <source>
        <dbReference type="EMBL" id="CAA6813063.1"/>
    </source>
</evidence>
<accession>A0A6S6T2Z9</accession>
<dbReference type="EMBL" id="CACVAY010000059">
    <property type="protein sequence ID" value="CAA6813063.1"/>
    <property type="molecule type" value="Genomic_DNA"/>
</dbReference>
<protein>
    <submittedName>
        <fullName evidence="1">Uncharacterized protein</fullName>
    </submittedName>
</protein>
<reference evidence="1" key="1">
    <citation type="submission" date="2020-01" db="EMBL/GenBank/DDBJ databases">
        <authorList>
            <person name="Meier V. D."/>
            <person name="Meier V D."/>
        </authorList>
    </citation>
    <scope>NUCLEOTIDE SEQUENCE</scope>
    <source>
        <strain evidence="1">HLG_WM_MAG_07</strain>
    </source>
</reference>
<sequence>MTSLNSDKVVRCKHCSKLVLHQKERLLKPVEPESWNDVLEAKYLEMSEGDVLCPYCMVAQNANDRHCLVRLDQPWKLKVWAGIPAFMSIKLPSKSKTPDKPTWENRISIYWSGASGDRPSS</sequence>
<organism evidence="1">
    <name type="scientific">uncultured Thiotrichaceae bacterium</name>
    <dbReference type="NCBI Taxonomy" id="298394"/>
    <lineage>
        <taxon>Bacteria</taxon>
        <taxon>Pseudomonadati</taxon>
        <taxon>Pseudomonadota</taxon>
        <taxon>Gammaproteobacteria</taxon>
        <taxon>Thiotrichales</taxon>
        <taxon>Thiotrichaceae</taxon>
        <taxon>environmental samples</taxon>
    </lineage>
</organism>